<evidence type="ECO:0000313" key="4">
    <source>
        <dbReference type="EMBL" id="HIZ24608.1"/>
    </source>
</evidence>
<dbReference type="InterPro" id="IPR036291">
    <property type="entry name" value="NAD(P)-bd_dom_sf"/>
</dbReference>
<dbReference type="PRINTS" id="PR00081">
    <property type="entry name" value="GDHRDH"/>
</dbReference>
<dbReference type="PANTHER" id="PTHR44196">
    <property type="entry name" value="DEHYDROGENASE/REDUCTASE SDR FAMILY MEMBER 7B"/>
    <property type="match status" value="1"/>
</dbReference>
<dbReference type="EMBL" id="DXBS01000075">
    <property type="protein sequence ID" value="HIZ24608.1"/>
    <property type="molecule type" value="Genomic_DNA"/>
</dbReference>
<dbReference type="InterPro" id="IPR002347">
    <property type="entry name" value="SDR_fam"/>
</dbReference>
<dbReference type="CDD" id="cd05233">
    <property type="entry name" value="SDR_c"/>
    <property type="match status" value="1"/>
</dbReference>
<organism evidence="4 5">
    <name type="scientific">Candidatus Gallimonas intestinigallinarum</name>
    <dbReference type="NCBI Taxonomy" id="2838604"/>
    <lineage>
        <taxon>Bacteria</taxon>
        <taxon>Bacillati</taxon>
        <taxon>Bacillota</taxon>
        <taxon>Clostridia</taxon>
        <taxon>Candidatus Gallimonas</taxon>
    </lineage>
</organism>
<evidence type="ECO:0000313" key="5">
    <source>
        <dbReference type="Proteomes" id="UP000824044"/>
    </source>
</evidence>
<comment type="similarity">
    <text evidence="1 3">Belongs to the short-chain dehydrogenases/reductases (SDR) family.</text>
</comment>
<name>A0A9D2DWZ3_9FIRM</name>
<reference evidence="4" key="2">
    <citation type="submission" date="2021-04" db="EMBL/GenBank/DDBJ databases">
        <authorList>
            <person name="Gilroy R."/>
        </authorList>
    </citation>
    <scope>NUCLEOTIDE SEQUENCE</scope>
    <source>
        <strain evidence="4">CHK33-5263</strain>
    </source>
</reference>
<evidence type="ECO:0000256" key="3">
    <source>
        <dbReference type="RuleBase" id="RU000363"/>
    </source>
</evidence>
<protein>
    <submittedName>
        <fullName evidence="4">SDR family NAD(P)-dependent oxidoreductase</fullName>
    </submittedName>
</protein>
<dbReference type="Gene3D" id="3.40.50.720">
    <property type="entry name" value="NAD(P)-binding Rossmann-like Domain"/>
    <property type="match status" value="1"/>
</dbReference>
<proteinExistence type="inferred from homology"/>
<evidence type="ECO:0000256" key="1">
    <source>
        <dbReference type="ARBA" id="ARBA00006484"/>
    </source>
</evidence>
<dbReference type="PANTHER" id="PTHR44196:SF2">
    <property type="entry name" value="SHORT-CHAIN DEHYDROGENASE-RELATED"/>
    <property type="match status" value="1"/>
</dbReference>
<dbReference type="SUPFAM" id="SSF51735">
    <property type="entry name" value="NAD(P)-binding Rossmann-fold domains"/>
    <property type="match status" value="1"/>
</dbReference>
<dbReference type="GO" id="GO:0016020">
    <property type="term" value="C:membrane"/>
    <property type="evidence" value="ECO:0007669"/>
    <property type="project" value="TreeGrafter"/>
</dbReference>
<comment type="caution">
    <text evidence="4">The sequence shown here is derived from an EMBL/GenBank/DDBJ whole genome shotgun (WGS) entry which is preliminary data.</text>
</comment>
<dbReference type="Proteomes" id="UP000824044">
    <property type="component" value="Unassembled WGS sequence"/>
</dbReference>
<keyword evidence="2" id="KW-0560">Oxidoreductase</keyword>
<dbReference type="Pfam" id="PF00106">
    <property type="entry name" value="adh_short"/>
    <property type="match status" value="1"/>
</dbReference>
<dbReference type="GO" id="GO:0016491">
    <property type="term" value="F:oxidoreductase activity"/>
    <property type="evidence" value="ECO:0007669"/>
    <property type="project" value="UniProtKB-KW"/>
</dbReference>
<evidence type="ECO:0000256" key="2">
    <source>
        <dbReference type="ARBA" id="ARBA00023002"/>
    </source>
</evidence>
<reference evidence="4" key="1">
    <citation type="journal article" date="2021" name="PeerJ">
        <title>Extensive microbial diversity within the chicken gut microbiome revealed by metagenomics and culture.</title>
        <authorList>
            <person name="Gilroy R."/>
            <person name="Ravi A."/>
            <person name="Getino M."/>
            <person name="Pursley I."/>
            <person name="Horton D.L."/>
            <person name="Alikhan N.F."/>
            <person name="Baker D."/>
            <person name="Gharbi K."/>
            <person name="Hall N."/>
            <person name="Watson M."/>
            <person name="Adriaenssens E.M."/>
            <person name="Foster-Nyarko E."/>
            <person name="Jarju S."/>
            <person name="Secka A."/>
            <person name="Antonio M."/>
            <person name="Oren A."/>
            <person name="Chaudhuri R.R."/>
            <person name="La Ragione R."/>
            <person name="Hildebrand F."/>
            <person name="Pallen M.J."/>
        </authorList>
    </citation>
    <scope>NUCLEOTIDE SEQUENCE</scope>
    <source>
        <strain evidence="4">CHK33-5263</strain>
    </source>
</reference>
<dbReference type="AlphaFoldDB" id="A0A9D2DWZ3"/>
<gene>
    <name evidence="4" type="ORF">H9812_03935</name>
</gene>
<dbReference type="PRINTS" id="PR00080">
    <property type="entry name" value="SDRFAMILY"/>
</dbReference>
<sequence>MSSKQIAIVTGASSGIGRRIARGLPARYSLDELWVIARSGDKLRALREELSIPVRALPFDLTKEESISALRTLLKEEQPAIKVLVNASGYGKFERFDRIAETDAAGMVELNCRALTLVMQAALPYCQKGSIVVNIASVAAFQPVPFGAEYAATKAYVLALSRAVNKELRPRGIRVLAVCPYWTKTDFFDRANGDNVITHFDCMYDPAFIAEKTFRAMKKKKDYVVPGFVAKATHALTKLLPHSLVMRVFLMQQHLNNK</sequence>
<accession>A0A9D2DWZ3</accession>